<evidence type="ECO:0000256" key="3">
    <source>
        <dbReference type="ARBA" id="ARBA00022737"/>
    </source>
</evidence>
<name>A0A8H5G0N0_9AGAR</name>
<comment type="pathway">
    <text evidence="1">Protein modification; peptidyl-diphthamide biosynthesis.</text>
</comment>
<dbReference type="InterPro" id="IPR036322">
    <property type="entry name" value="WD40_repeat_dom_sf"/>
</dbReference>
<evidence type="ECO:0000313" key="8">
    <source>
        <dbReference type="EMBL" id="KAF5355633.1"/>
    </source>
</evidence>
<protein>
    <recommendedName>
        <fullName evidence="6">methylated diphthine methylhydrolase</fullName>
        <ecNumber evidence="6">3.1.1.97</ecNumber>
    </recommendedName>
</protein>
<dbReference type="InterPro" id="IPR001680">
    <property type="entry name" value="WD40_rpt"/>
</dbReference>
<dbReference type="PANTHER" id="PTHR46042:SF1">
    <property type="entry name" value="DIPHTHINE METHYLTRANSFERASE"/>
    <property type="match status" value="1"/>
</dbReference>
<keyword evidence="2" id="KW-0853">WD repeat</keyword>
<reference evidence="8 9" key="1">
    <citation type="journal article" date="2020" name="ISME J.">
        <title>Uncovering the hidden diversity of litter-decomposition mechanisms in mushroom-forming fungi.</title>
        <authorList>
            <person name="Floudas D."/>
            <person name="Bentzer J."/>
            <person name="Ahren D."/>
            <person name="Johansson T."/>
            <person name="Persson P."/>
            <person name="Tunlid A."/>
        </authorList>
    </citation>
    <scope>NUCLEOTIDE SEQUENCE [LARGE SCALE GENOMIC DNA]</scope>
    <source>
        <strain evidence="8 9">CBS 146.42</strain>
    </source>
</reference>
<accession>A0A8H5G0N0</accession>
<dbReference type="GO" id="GO:0017183">
    <property type="term" value="P:protein histidyl modification to diphthamide"/>
    <property type="evidence" value="ECO:0007669"/>
    <property type="project" value="TreeGrafter"/>
</dbReference>
<dbReference type="EC" id="3.1.1.97" evidence="6"/>
<comment type="caution">
    <text evidence="8">The sequence shown here is derived from an EMBL/GenBank/DDBJ whole genome shotgun (WGS) entry which is preliminary data.</text>
</comment>
<dbReference type="InterPro" id="IPR015943">
    <property type="entry name" value="WD40/YVTN_repeat-like_dom_sf"/>
</dbReference>
<evidence type="ECO:0000256" key="2">
    <source>
        <dbReference type="ARBA" id="ARBA00022574"/>
    </source>
</evidence>
<dbReference type="GO" id="GO:0005737">
    <property type="term" value="C:cytoplasm"/>
    <property type="evidence" value="ECO:0007669"/>
    <property type="project" value="TreeGrafter"/>
</dbReference>
<dbReference type="Gene3D" id="2.130.10.10">
    <property type="entry name" value="YVTN repeat-like/Quinoprotein amine dehydrogenase"/>
    <property type="match status" value="1"/>
</dbReference>
<evidence type="ECO:0000313" key="9">
    <source>
        <dbReference type="Proteomes" id="UP000559027"/>
    </source>
</evidence>
<sequence>MDKNIELIDMHSAAFPKRIGSNAHPLKRCVFRWIGPIASRPNGSLVVSLSNGFICLIRHAESSWMLAETWHAHDHEPWIAAWNYWDTSVIYSGGDDLKLKAWDIRCGFDSPIFVNKRFDAGVTSIQSNPHIEHLIAVGSYNNMVQLFDARKPIIPISQVNVGGGAWRVKWHPSNTRKSDLLVASMHDGFKVLTFDSDSLNASDSGLLVAEDGRIIKRFDEHASLAYGVDWSFAPSTEDTVIGSCSFYDHTLHLWKG</sequence>
<gene>
    <name evidence="8" type="ORF">D9756_003763</name>
</gene>
<dbReference type="SUPFAM" id="SSF50978">
    <property type="entry name" value="WD40 repeat-like"/>
    <property type="match status" value="1"/>
</dbReference>
<dbReference type="InterPro" id="IPR052415">
    <property type="entry name" value="Diphthine_MTase"/>
</dbReference>
<proteinExistence type="inferred from homology"/>
<dbReference type="PANTHER" id="PTHR46042">
    <property type="entry name" value="DIPHTHINE METHYLTRANSFERASE"/>
    <property type="match status" value="1"/>
</dbReference>
<organism evidence="8 9">
    <name type="scientific">Leucocoprinus leucothites</name>
    <dbReference type="NCBI Taxonomy" id="201217"/>
    <lineage>
        <taxon>Eukaryota</taxon>
        <taxon>Fungi</taxon>
        <taxon>Dikarya</taxon>
        <taxon>Basidiomycota</taxon>
        <taxon>Agaricomycotina</taxon>
        <taxon>Agaricomycetes</taxon>
        <taxon>Agaricomycetidae</taxon>
        <taxon>Agaricales</taxon>
        <taxon>Agaricineae</taxon>
        <taxon>Agaricaceae</taxon>
        <taxon>Leucocoprinus</taxon>
    </lineage>
</organism>
<dbReference type="GO" id="GO:0061685">
    <property type="term" value="F:diphthine methylesterase activity"/>
    <property type="evidence" value="ECO:0007669"/>
    <property type="project" value="UniProtKB-EC"/>
</dbReference>
<evidence type="ECO:0000256" key="5">
    <source>
        <dbReference type="ARBA" id="ARBA00038092"/>
    </source>
</evidence>
<evidence type="ECO:0000256" key="7">
    <source>
        <dbReference type="ARBA" id="ARBA00047551"/>
    </source>
</evidence>
<keyword evidence="4" id="KW-0378">Hydrolase</keyword>
<keyword evidence="9" id="KW-1185">Reference proteome</keyword>
<keyword evidence="3" id="KW-0677">Repeat</keyword>
<evidence type="ECO:0000256" key="6">
    <source>
        <dbReference type="ARBA" id="ARBA00039131"/>
    </source>
</evidence>
<dbReference type="SMART" id="SM00320">
    <property type="entry name" value="WD40"/>
    <property type="match status" value="3"/>
</dbReference>
<evidence type="ECO:0000256" key="1">
    <source>
        <dbReference type="ARBA" id="ARBA00005156"/>
    </source>
</evidence>
<dbReference type="OrthoDB" id="1930760at2759"/>
<dbReference type="Proteomes" id="UP000559027">
    <property type="component" value="Unassembled WGS sequence"/>
</dbReference>
<evidence type="ECO:0000256" key="4">
    <source>
        <dbReference type="ARBA" id="ARBA00022801"/>
    </source>
</evidence>
<comment type="similarity">
    <text evidence="5">Belongs to the DPH7 family.</text>
</comment>
<comment type="catalytic activity">
    <reaction evidence="7">
        <text>diphthine methyl ester-[translation elongation factor 2] + H2O = diphthine-[translation elongation factor 2] + methanol + H(+)</text>
        <dbReference type="Rhea" id="RHEA:42656"/>
        <dbReference type="Rhea" id="RHEA-COMP:10172"/>
        <dbReference type="Rhea" id="RHEA-COMP:10173"/>
        <dbReference type="ChEBI" id="CHEBI:15377"/>
        <dbReference type="ChEBI" id="CHEBI:15378"/>
        <dbReference type="ChEBI" id="CHEBI:17790"/>
        <dbReference type="ChEBI" id="CHEBI:79005"/>
        <dbReference type="ChEBI" id="CHEBI:82696"/>
        <dbReference type="EC" id="3.1.1.97"/>
    </reaction>
</comment>
<dbReference type="AlphaFoldDB" id="A0A8H5G0N0"/>
<dbReference type="EMBL" id="JAACJO010000007">
    <property type="protein sequence ID" value="KAF5355633.1"/>
    <property type="molecule type" value="Genomic_DNA"/>
</dbReference>